<dbReference type="GO" id="GO:0005886">
    <property type="term" value="C:plasma membrane"/>
    <property type="evidence" value="ECO:0007669"/>
    <property type="project" value="UniProtKB-SubCell"/>
</dbReference>
<evidence type="ECO:0000313" key="16">
    <source>
        <dbReference type="EMBL" id="PPK76019.1"/>
    </source>
</evidence>
<evidence type="ECO:0000256" key="3">
    <source>
        <dbReference type="ARBA" id="ARBA00022448"/>
    </source>
</evidence>
<keyword evidence="13" id="KW-0574">Periplasm</keyword>
<evidence type="ECO:0000256" key="9">
    <source>
        <dbReference type="ARBA" id="ARBA00022914"/>
    </source>
</evidence>
<protein>
    <recommendedName>
        <fullName evidence="13">Periplasmic mercury ion-binding protein</fullName>
    </recommendedName>
</protein>
<evidence type="ECO:0000256" key="4">
    <source>
        <dbReference type="ARBA" id="ARBA00022466"/>
    </source>
</evidence>
<comment type="caution">
    <text evidence="16">The sequence shown here is derived from an EMBL/GenBank/DDBJ whole genome shotgun (WGS) entry which is preliminary data.</text>
</comment>
<keyword evidence="10 14" id="KW-1133">Transmembrane helix</keyword>
<dbReference type="InterPro" id="IPR011795">
    <property type="entry name" value="MerP"/>
</dbReference>
<evidence type="ECO:0000256" key="2">
    <source>
        <dbReference type="ARBA" id="ARBA00008224"/>
    </source>
</evidence>
<reference evidence="16 17" key="1">
    <citation type="submission" date="2018-02" db="EMBL/GenBank/DDBJ databases">
        <title>Subsurface microbial communities from deep shales in Ohio and West Virginia, USA.</title>
        <authorList>
            <person name="Wrighton K."/>
        </authorList>
    </citation>
    <scope>NUCLEOTIDE SEQUENCE [LARGE SCALE GENOMIC DNA]</scope>
    <source>
        <strain evidence="16 17">OWC-DMM</strain>
    </source>
</reference>
<dbReference type="Pfam" id="PF02411">
    <property type="entry name" value="MerT"/>
    <property type="match status" value="1"/>
</dbReference>
<dbReference type="GO" id="GO:0042597">
    <property type="term" value="C:periplasmic space"/>
    <property type="evidence" value="ECO:0007669"/>
    <property type="project" value="UniProtKB-SubCell"/>
</dbReference>
<keyword evidence="6" id="KW-0997">Cell inner membrane</keyword>
<dbReference type="Proteomes" id="UP000240010">
    <property type="component" value="Unassembled WGS sequence"/>
</dbReference>
<comment type="subcellular location">
    <subcellularLocation>
        <location evidence="1">Cell inner membrane</location>
        <topology evidence="1">Multi-pass membrane protein</topology>
    </subcellularLocation>
    <subcellularLocation>
        <location evidence="13">Periplasm</location>
    </subcellularLocation>
</comment>
<evidence type="ECO:0000256" key="12">
    <source>
        <dbReference type="ARBA" id="ARBA00045720"/>
    </source>
</evidence>
<evidence type="ECO:0000259" key="15">
    <source>
        <dbReference type="PROSITE" id="PS50846"/>
    </source>
</evidence>
<dbReference type="SUPFAM" id="SSF55008">
    <property type="entry name" value="HMA, heavy metal-associated domain"/>
    <property type="match status" value="1"/>
</dbReference>
<dbReference type="AlphaFoldDB" id="A0A2S6HEU9"/>
<proteinExistence type="inferred from homology"/>
<dbReference type="NCBIfam" id="TIGR02052">
    <property type="entry name" value="MerP"/>
    <property type="match status" value="1"/>
</dbReference>
<dbReference type="Gene3D" id="3.30.70.100">
    <property type="match status" value="1"/>
</dbReference>
<evidence type="ECO:0000313" key="17">
    <source>
        <dbReference type="Proteomes" id="UP000240010"/>
    </source>
</evidence>
<dbReference type="EMBL" id="PTIZ01000004">
    <property type="protein sequence ID" value="PPK76019.1"/>
    <property type="molecule type" value="Genomic_DNA"/>
</dbReference>
<evidence type="ECO:0000256" key="1">
    <source>
        <dbReference type="ARBA" id="ARBA00004429"/>
    </source>
</evidence>
<evidence type="ECO:0000256" key="14">
    <source>
        <dbReference type="SAM" id="Phobius"/>
    </source>
</evidence>
<dbReference type="CDD" id="cd00371">
    <property type="entry name" value="HMA"/>
    <property type="match status" value="1"/>
</dbReference>
<evidence type="ECO:0000256" key="11">
    <source>
        <dbReference type="ARBA" id="ARBA00023136"/>
    </source>
</evidence>
<evidence type="ECO:0000256" key="6">
    <source>
        <dbReference type="ARBA" id="ARBA00022519"/>
    </source>
</evidence>
<dbReference type="PROSITE" id="PS50846">
    <property type="entry name" value="HMA_2"/>
    <property type="match status" value="1"/>
</dbReference>
<dbReference type="PRINTS" id="PR00946">
    <property type="entry name" value="HGSCAVENGER"/>
</dbReference>
<sequence>MSESQRSRRFLFIGGLGAVLASLCCLGPLLLLALGFSGAWLANLTALEPYRPIFIILSLIALFFAWQRIFRPVPSCQPGEPCALSPDRRRHAVIFWGVLALILLALVFPYLLPLFYYDYMDAGGRQKTAPAFSAFATSLWFSNAGAVAEVVFMKRYFAMLMMTLAVNQPVWAASRTVTLAIPGMSCAACPITLRIALNRVTGVTATTMNIDSRQATVTFDDAKTDVEALIRATGDAGYPSTLIQGVTQ</sequence>
<dbReference type="InterPro" id="IPR001802">
    <property type="entry name" value="MerP/CopZ"/>
</dbReference>
<evidence type="ECO:0000256" key="5">
    <source>
        <dbReference type="ARBA" id="ARBA00022475"/>
    </source>
</evidence>
<keyword evidence="3" id="KW-0813">Transport</keyword>
<feature type="transmembrane region" description="Helical" evidence="14">
    <location>
        <begin position="53"/>
        <end position="70"/>
    </location>
</feature>
<evidence type="ECO:0000256" key="8">
    <source>
        <dbReference type="ARBA" id="ARBA00022723"/>
    </source>
</evidence>
<dbReference type="InterPro" id="IPR006121">
    <property type="entry name" value="HMA_dom"/>
</dbReference>
<name>A0A2S6HEU9_9GAMM</name>
<comment type="function">
    <text evidence="12">Involved in mercury resistance. Probably transfers a mercuric ion from the periplasmic Hg(2+)-binding protein MerP to the cytoplasmic mercuric reductase MerA.</text>
</comment>
<keyword evidence="8 13" id="KW-0479">Metal-binding</keyword>
<keyword evidence="11 14" id="KW-0472">Membrane</keyword>
<evidence type="ECO:0000256" key="10">
    <source>
        <dbReference type="ARBA" id="ARBA00022989"/>
    </source>
</evidence>
<comment type="similarity">
    <text evidence="2">Belongs to the MerT family.</text>
</comment>
<feature type="domain" description="HMA" evidence="15">
    <location>
        <begin position="175"/>
        <end position="241"/>
    </location>
</feature>
<organism evidence="16 17">
    <name type="scientific">Methylobacter tundripaludum</name>
    <dbReference type="NCBI Taxonomy" id="173365"/>
    <lineage>
        <taxon>Bacteria</taxon>
        <taxon>Pseudomonadati</taxon>
        <taxon>Pseudomonadota</taxon>
        <taxon>Gammaproteobacteria</taxon>
        <taxon>Methylococcales</taxon>
        <taxon>Methylococcaceae</taxon>
        <taxon>Methylobacter</taxon>
    </lineage>
</organism>
<feature type="transmembrane region" description="Helical" evidence="14">
    <location>
        <begin position="132"/>
        <end position="152"/>
    </location>
</feature>
<keyword evidence="5" id="KW-1003">Cell membrane</keyword>
<dbReference type="InterPro" id="IPR003457">
    <property type="entry name" value="Transprt_MerT"/>
</dbReference>
<keyword evidence="4 13" id="KW-0475">Mercuric resistance</keyword>
<dbReference type="Gene3D" id="1.10.287.910">
    <property type="entry name" value="bacterial mercury transporter, merf"/>
    <property type="match status" value="1"/>
</dbReference>
<evidence type="ECO:0000256" key="7">
    <source>
        <dbReference type="ARBA" id="ARBA00022692"/>
    </source>
</evidence>
<dbReference type="NCBIfam" id="NF010314">
    <property type="entry name" value="PRK13751.2"/>
    <property type="match status" value="1"/>
</dbReference>
<accession>A0A2S6HEU9</accession>
<dbReference type="GO" id="GO:0045340">
    <property type="term" value="F:mercury ion binding"/>
    <property type="evidence" value="ECO:0007669"/>
    <property type="project" value="UniProtKB-UniRule"/>
</dbReference>
<gene>
    <name evidence="13" type="primary">merP</name>
    <name evidence="16" type="ORF">B0F87_104109</name>
</gene>
<feature type="transmembrane region" description="Helical" evidence="14">
    <location>
        <begin position="12"/>
        <end position="41"/>
    </location>
</feature>
<dbReference type="InterPro" id="IPR036163">
    <property type="entry name" value="HMA_dom_sf"/>
</dbReference>
<keyword evidence="7 14" id="KW-0812">Transmembrane</keyword>
<dbReference type="GO" id="GO:0015097">
    <property type="term" value="F:mercury ion transmembrane transporter activity"/>
    <property type="evidence" value="ECO:0007669"/>
    <property type="project" value="UniProtKB-UniRule"/>
</dbReference>
<dbReference type="Pfam" id="PF00403">
    <property type="entry name" value="HMA"/>
    <property type="match status" value="1"/>
</dbReference>
<evidence type="ECO:0000256" key="13">
    <source>
        <dbReference type="RuleBase" id="RU361212"/>
    </source>
</evidence>
<keyword evidence="9 13" id="KW-0476">Mercury</keyword>
<comment type="function">
    <text evidence="13">Involved in mercury resistance. Acts as a mercury scavenger that specifically binds to a mercuric ion in the periplasm and probably passes it to the cytoplasmic mercuric reductase MerA via the mercuric transport protein MerT.</text>
</comment>
<feature type="transmembrane region" description="Helical" evidence="14">
    <location>
        <begin position="91"/>
        <end position="112"/>
    </location>
</feature>